<reference evidence="15" key="1">
    <citation type="submission" date="2022-06" db="EMBL/GenBank/DDBJ databases">
        <authorList>
            <consortium name="SYNGENTA / RWTH Aachen University"/>
        </authorList>
    </citation>
    <scope>NUCLEOTIDE SEQUENCE</scope>
</reference>
<organism evidence="15 16">
    <name type="scientific">Phakopsora pachyrhizi</name>
    <name type="common">Asian soybean rust disease fungus</name>
    <dbReference type="NCBI Taxonomy" id="170000"/>
    <lineage>
        <taxon>Eukaryota</taxon>
        <taxon>Fungi</taxon>
        <taxon>Dikarya</taxon>
        <taxon>Basidiomycota</taxon>
        <taxon>Pucciniomycotina</taxon>
        <taxon>Pucciniomycetes</taxon>
        <taxon>Pucciniales</taxon>
        <taxon>Phakopsoraceae</taxon>
        <taxon>Phakopsora</taxon>
    </lineage>
</organism>
<keyword evidence="11" id="KW-0539">Nucleus</keyword>
<evidence type="ECO:0000256" key="3">
    <source>
        <dbReference type="ARBA" id="ARBA00006793"/>
    </source>
</evidence>
<dbReference type="Pfam" id="PF13476">
    <property type="entry name" value="AAA_23"/>
    <property type="match status" value="1"/>
</dbReference>
<evidence type="ECO:0000259" key="14">
    <source>
        <dbReference type="Pfam" id="PF13476"/>
    </source>
</evidence>
<feature type="compositionally biased region" description="Basic and acidic residues" evidence="13">
    <location>
        <begin position="717"/>
        <end position="732"/>
    </location>
</feature>
<dbReference type="GO" id="GO:0003684">
    <property type="term" value="F:damaged DNA binding"/>
    <property type="evidence" value="ECO:0007669"/>
    <property type="project" value="TreeGrafter"/>
</dbReference>
<evidence type="ECO:0000313" key="15">
    <source>
        <dbReference type="EMBL" id="CAH7690120.1"/>
    </source>
</evidence>
<dbReference type="EMBL" id="CALTRL010006201">
    <property type="protein sequence ID" value="CAH7690120.1"/>
    <property type="molecule type" value="Genomic_DNA"/>
</dbReference>
<sequence length="1103" mass="125591">MPIKHPSTNIEEKQSKRIRLDTVEIENPGFEDDQKLDDDADPEYEIDPDEEALEQEMAIQDANRAKIGGSIREAGSISKVILWHFMCHNYQEVVLGPQANFIIGNNGSGKSAVLTAITLVLGAKARATNRAGSLSSFIKEGETRAEITLHLTNRGDEAFKREIYGDEIIIQRVLSKESSGYKIKGSRDNKIISTKKETLQAILDHFMIQADNPLNVLNQDAAKKFLNASTSKEKYELFIRGTQLQQLTDEYEEINANLVLSKNLLDRKRQDLEELHVIAKNSAKILKEVKDASQAQGKITQLKRELAWVYVGEAEEAQASASEIVEAEERVLVKYNASIAATNEKLAKNREESSKIEAEKASRNDDLLESRRVDLNRTIKQMSDQIKSLNAEIRETNATVTRLDGQIHAQQKEIDAENAKSLRNTTSSRQQSIDRVKELRIEIETIEGSLKDIQDSLGRINESGREANMRCKAVDADLQSIDKEIRQLHNTIQQTENAQSNRLHAYGQNAQKLRQAIDNERSWSEIPLGPLGMHIQLKENIWAPVLEIALGTSLNSYLVTNRNDEQKLRSLMSRCNCTLPIIRTNRELFDYSRGEPAPEHRTILRVLDIDDEFVKRALINDARIEKSILVHHRTDGEPIMTGPRNSRFNIDTCYTKDCYRVGNAAGTRQVTALRPYKGAPRISADQASFIRERRLEMEELENRKERLKGDLSAAQSERSHSSNELQKLKKEEQRLRERLKNAEFSKSSIEDEIHQNASSNVAALEDMKKDLEEEKRLSLEQAEELFRQKEEIAKDVNPVKTERDAIQLKLDNRRMEDEAINQLLTEKVTEHVALNSDLRHYLASLAKHTQTIANAKEDLQRKSDQLRDIIEQAKKLCGSEERIHTKRSKKKVISELESLSKIVKSTETRHGNSLEEIEAKCHADAANFFIADKQIKDQAKSLKMLKTALALRKDRWLQFRIHIAVRAKMKFVTHLRRRGYNGKLNFNHNTQRLEIQVTINESESTQGKAKETKGLSGGEKSFSTISLLLTLWDAINCPIRCLDEFDVFMDEVNRKVSLRMMIESSVESNDVQYIFITPNSLGSTTALGPTTRIVKMADPERQR</sequence>
<dbReference type="GO" id="GO:0035861">
    <property type="term" value="C:site of double-strand break"/>
    <property type="evidence" value="ECO:0007669"/>
    <property type="project" value="TreeGrafter"/>
</dbReference>
<protein>
    <recommendedName>
        <fullName evidence="14">Rad50/SbcC-type AAA domain-containing protein</fullName>
    </recommendedName>
</protein>
<comment type="similarity">
    <text evidence="3">Belongs to the SMC family. SMC6 subfamily.</text>
</comment>
<keyword evidence="4" id="KW-0158">Chromosome</keyword>
<evidence type="ECO:0000256" key="10">
    <source>
        <dbReference type="ARBA" id="ARBA00023204"/>
    </source>
</evidence>
<dbReference type="InterPro" id="IPR038729">
    <property type="entry name" value="Rad50/SbcC_AAA"/>
</dbReference>
<evidence type="ECO:0000256" key="5">
    <source>
        <dbReference type="ARBA" id="ARBA00022741"/>
    </source>
</evidence>
<dbReference type="GO" id="GO:0005524">
    <property type="term" value="F:ATP binding"/>
    <property type="evidence" value="ECO:0007669"/>
    <property type="project" value="UniProtKB-KW"/>
</dbReference>
<feature type="compositionally biased region" description="Acidic residues" evidence="13">
    <location>
        <begin position="29"/>
        <end position="44"/>
    </location>
</feature>
<dbReference type="SUPFAM" id="SSF52540">
    <property type="entry name" value="P-loop containing nucleoside triphosphate hydrolases"/>
    <property type="match status" value="2"/>
</dbReference>
<keyword evidence="6" id="KW-0227">DNA damage</keyword>
<dbReference type="InterPro" id="IPR027417">
    <property type="entry name" value="P-loop_NTPase"/>
</dbReference>
<dbReference type="Gene3D" id="3.40.50.300">
    <property type="entry name" value="P-loop containing nucleotide triphosphate hydrolases"/>
    <property type="match status" value="2"/>
</dbReference>
<feature type="coiled-coil region" evidence="12">
    <location>
        <begin position="845"/>
        <end position="876"/>
    </location>
</feature>
<keyword evidence="16" id="KW-1185">Reference proteome</keyword>
<keyword evidence="8 12" id="KW-0175">Coiled coil</keyword>
<accession>A0AAV0BRT2</accession>
<gene>
    <name evidence="15" type="ORF">PPACK8108_LOCUS25366</name>
</gene>
<dbReference type="GO" id="GO:0003697">
    <property type="term" value="F:single-stranded DNA binding"/>
    <property type="evidence" value="ECO:0007669"/>
    <property type="project" value="TreeGrafter"/>
</dbReference>
<dbReference type="GO" id="GO:0030915">
    <property type="term" value="C:Smc5-Smc6 complex"/>
    <property type="evidence" value="ECO:0007669"/>
    <property type="project" value="TreeGrafter"/>
</dbReference>
<evidence type="ECO:0000256" key="2">
    <source>
        <dbReference type="ARBA" id="ARBA00004286"/>
    </source>
</evidence>
<comment type="subcellular location">
    <subcellularLocation>
        <location evidence="2">Chromosome</location>
    </subcellularLocation>
    <subcellularLocation>
        <location evidence="1">Nucleus</location>
    </subcellularLocation>
</comment>
<name>A0AAV0BRT2_PHAPC</name>
<evidence type="ECO:0000256" key="8">
    <source>
        <dbReference type="ARBA" id="ARBA00023054"/>
    </source>
</evidence>
<feature type="domain" description="Rad50/SbcC-type AAA" evidence="14">
    <location>
        <begin position="82"/>
        <end position="289"/>
    </location>
</feature>
<evidence type="ECO:0000256" key="12">
    <source>
        <dbReference type="SAM" id="Coils"/>
    </source>
</evidence>
<feature type="region of interest" description="Disordered" evidence="13">
    <location>
        <begin position="706"/>
        <end position="732"/>
    </location>
</feature>
<keyword evidence="10" id="KW-0234">DNA repair</keyword>
<keyword evidence="9" id="KW-0233">DNA recombination</keyword>
<dbReference type="AlphaFoldDB" id="A0AAV0BRT2"/>
<dbReference type="GO" id="GO:0000724">
    <property type="term" value="P:double-strand break repair via homologous recombination"/>
    <property type="evidence" value="ECO:0007669"/>
    <property type="project" value="TreeGrafter"/>
</dbReference>
<evidence type="ECO:0000256" key="6">
    <source>
        <dbReference type="ARBA" id="ARBA00022763"/>
    </source>
</evidence>
<feature type="region of interest" description="Disordered" evidence="13">
    <location>
        <begin position="1"/>
        <end position="44"/>
    </location>
</feature>
<evidence type="ECO:0000256" key="9">
    <source>
        <dbReference type="ARBA" id="ARBA00023172"/>
    </source>
</evidence>
<keyword evidence="7" id="KW-0067">ATP-binding</keyword>
<dbReference type="PANTHER" id="PTHR19306:SF6">
    <property type="entry name" value="STRUCTURAL MAINTENANCE OF CHROMOSOMES PROTEIN 6"/>
    <property type="match status" value="1"/>
</dbReference>
<feature type="coiled-coil region" evidence="12">
    <location>
        <begin position="436"/>
        <end position="498"/>
    </location>
</feature>
<evidence type="ECO:0000256" key="13">
    <source>
        <dbReference type="SAM" id="MobiDB-lite"/>
    </source>
</evidence>
<dbReference type="GO" id="GO:0005634">
    <property type="term" value="C:nucleus"/>
    <property type="evidence" value="ECO:0007669"/>
    <property type="project" value="UniProtKB-SubCell"/>
</dbReference>
<comment type="caution">
    <text evidence="15">The sequence shown here is derived from an EMBL/GenBank/DDBJ whole genome shotgun (WGS) entry which is preliminary data.</text>
</comment>
<evidence type="ECO:0000256" key="1">
    <source>
        <dbReference type="ARBA" id="ARBA00004123"/>
    </source>
</evidence>
<dbReference type="GO" id="GO:0016887">
    <property type="term" value="F:ATP hydrolysis activity"/>
    <property type="evidence" value="ECO:0007669"/>
    <property type="project" value="InterPro"/>
</dbReference>
<keyword evidence="5" id="KW-0547">Nucleotide-binding</keyword>
<proteinExistence type="inferred from homology"/>
<evidence type="ECO:0000256" key="7">
    <source>
        <dbReference type="ARBA" id="ARBA00022840"/>
    </source>
</evidence>
<dbReference type="Proteomes" id="UP001153365">
    <property type="component" value="Unassembled WGS sequence"/>
</dbReference>
<dbReference type="PANTHER" id="PTHR19306">
    <property type="entry name" value="STRUCTURAL MAINTENANCE OF CHROMOSOMES 5,6 SMC5, SMC6"/>
    <property type="match status" value="1"/>
</dbReference>
<evidence type="ECO:0000313" key="16">
    <source>
        <dbReference type="Proteomes" id="UP001153365"/>
    </source>
</evidence>
<dbReference type="Gene3D" id="1.10.287.1490">
    <property type="match status" value="1"/>
</dbReference>
<evidence type="ECO:0000256" key="4">
    <source>
        <dbReference type="ARBA" id="ARBA00022454"/>
    </source>
</evidence>
<feature type="coiled-coil region" evidence="12">
    <location>
        <begin position="339"/>
        <end position="406"/>
    </location>
</feature>
<feature type="compositionally biased region" description="Basic and acidic residues" evidence="13">
    <location>
        <begin position="10"/>
        <end position="22"/>
    </location>
</feature>
<evidence type="ECO:0000256" key="11">
    <source>
        <dbReference type="ARBA" id="ARBA00023242"/>
    </source>
</evidence>